<feature type="region of interest" description="Disordered" evidence="7">
    <location>
        <begin position="906"/>
        <end position="929"/>
    </location>
</feature>
<protein>
    <submittedName>
        <fullName evidence="11">KIN14E protein</fullName>
    </submittedName>
</protein>
<feature type="transmembrane region" description="Helical" evidence="8">
    <location>
        <begin position="73"/>
        <end position="94"/>
    </location>
</feature>
<dbReference type="InterPro" id="IPR035901">
    <property type="entry name" value="GIY-YIG_endonuc_sf"/>
</dbReference>
<feature type="domain" description="Kinesin motor" evidence="9">
    <location>
        <begin position="1149"/>
        <end position="1466"/>
    </location>
</feature>
<proteinExistence type="inferred from homology"/>
<evidence type="ECO:0000259" key="10">
    <source>
        <dbReference type="PROSITE" id="PS50164"/>
    </source>
</evidence>
<evidence type="ECO:0000256" key="6">
    <source>
        <dbReference type="SAM" id="Coils"/>
    </source>
</evidence>
<dbReference type="CDD" id="cd00400">
    <property type="entry name" value="Voltage_gated_ClC"/>
    <property type="match status" value="1"/>
</dbReference>
<dbReference type="Proteomes" id="UP000649617">
    <property type="component" value="Unassembled WGS sequence"/>
</dbReference>
<name>A0A812XGQ9_SYMPI</name>
<evidence type="ECO:0000256" key="8">
    <source>
        <dbReference type="SAM" id="Phobius"/>
    </source>
</evidence>
<dbReference type="GO" id="GO:0015630">
    <property type="term" value="C:microtubule cytoskeleton"/>
    <property type="evidence" value="ECO:0007669"/>
    <property type="project" value="TreeGrafter"/>
</dbReference>
<keyword evidence="5" id="KW-0547">Nucleotide-binding</keyword>
<evidence type="ECO:0000256" key="2">
    <source>
        <dbReference type="ARBA" id="ARBA00022692"/>
    </source>
</evidence>
<feature type="coiled-coil region" evidence="6">
    <location>
        <begin position="1015"/>
        <end position="1056"/>
    </location>
</feature>
<dbReference type="PROSITE" id="PS50067">
    <property type="entry name" value="KINESIN_MOTOR_2"/>
    <property type="match status" value="1"/>
</dbReference>
<dbReference type="PRINTS" id="PR00380">
    <property type="entry name" value="KINESINHEAVY"/>
</dbReference>
<dbReference type="Pfam" id="PF01541">
    <property type="entry name" value="GIY-YIG"/>
    <property type="match status" value="1"/>
</dbReference>
<dbReference type="Pfam" id="PF00654">
    <property type="entry name" value="Voltage_CLC"/>
    <property type="match status" value="1"/>
</dbReference>
<reference evidence="11" key="1">
    <citation type="submission" date="2021-02" db="EMBL/GenBank/DDBJ databases">
        <authorList>
            <person name="Dougan E. K."/>
            <person name="Rhodes N."/>
            <person name="Thang M."/>
            <person name="Chan C."/>
        </authorList>
    </citation>
    <scope>NUCLEOTIDE SEQUENCE</scope>
</reference>
<evidence type="ECO:0000259" key="9">
    <source>
        <dbReference type="PROSITE" id="PS50067"/>
    </source>
</evidence>
<keyword evidence="6" id="KW-0175">Coiled coil</keyword>
<organism evidence="11 12">
    <name type="scientific">Symbiodinium pilosum</name>
    <name type="common">Dinoflagellate</name>
    <dbReference type="NCBI Taxonomy" id="2952"/>
    <lineage>
        <taxon>Eukaryota</taxon>
        <taxon>Sar</taxon>
        <taxon>Alveolata</taxon>
        <taxon>Dinophyceae</taxon>
        <taxon>Suessiales</taxon>
        <taxon>Symbiodiniaceae</taxon>
        <taxon>Symbiodinium</taxon>
    </lineage>
</organism>
<dbReference type="Pfam" id="PF00225">
    <property type="entry name" value="Kinesin"/>
    <property type="match status" value="1"/>
</dbReference>
<feature type="transmembrane region" description="Helical" evidence="8">
    <location>
        <begin position="444"/>
        <end position="477"/>
    </location>
</feature>
<keyword evidence="12" id="KW-1185">Reference proteome</keyword>
<dbReference type="PANTHER" id="PTHR47972">
    <property type="entry name" value="KINESIN-LIKE PROTEIN KLP-3"/>
    <property type="match status" value="1"/>
</dbReference>
<keyword evidence="4 8" id="KW-0472">Membrane</keyword>
<feature type="region of interest" description="Disordered" evidence="7">
    <location>
        <begin position="512"/>
        <end position="531"/>
    </location>
</feature>
<comment type="caution">
    <text evidence="11">The sequence shown here is derived from an EMBL/GenBank/DDBJ whole genome shotgun (WGS) entry which is preliminary data.</text>
</comment>
<dbReference type="PANTHER" id="PTHR47972:SF28">
    <property type="entry name" value="KINESIN-LIKE PROTEIN KLP-3"/>
    <property type="match status" value="1"/>
</dbReference>
<dbReference type="InterPro" id="IPR036961">
    <property type="entry name" value="Kinesin_motor_dom_sf"/>
</dbReference>
<dbReference type="SUPFAM" id="SSF81340">
    <property type="entry name" value="Clc chloride channel"/>
    <property type="match status" value="1"/>
</dbReference>
<dbReference type="InterPro" id="IPR000305">
    <property type="entry name" value="GIY-YIG_endonuc"/>
</dbReference>
<dbReference type="InterPro" id="IPR001752">
    <property type="entry name" value="Kinesin_motor_dom"/>
</dbReference>
<dbReference type="InterPro" id="IPR001807">
    <property type="entry name" value="ClC"/>
</dbReference>
<feature type="compositionally biased region" description="Basic and acidic residues" evidence="7">
    <location>
        <begin position="512"/>
        <end position="524"/>
    </location>
</feature>
<feature type="binding site" evidence="5">
    <location>
        <begin position="1229"/>
        <end position="1236"/>
    </location>
    <ligand>
        <name>ATP</name>
        <dbReference type="ChEBI" id="CHEBI:30616"/>
    </ligand>
</feature>
<dbReference type="PROSITE" id="PS50164">
    <property type="entry name" value="GIY_YIG"/>
    <property type="match status" value="1"/>
</dbReference>
<dbReference type="GO" id="GO:0016020">
    <property type="term" value="C:membrane"/>
    <property type="evidence" value="ECO:0007669"/>
    <property type="project" value="UniProtKB-SubCell"/>
</dbReference>
<dbReference type="Gene3D" id="3.40.850.10">
    <property type="entry name" value="Kinesin motor domain"/>
    <property type="match status" value="1"/>
</dbReference>
<keyword evidence="2 8" id="KW-0812">Transmembrane</keyword>
<evidence type="ECO:0000256" key="3">
    <source>
        <dbReference type="ARBA" id="ARBA00022989"/>
    </source>
</evidence>
<dbReference type="EMBL" id="CAJNIZ010045859">
    <property type="protein sequence ID" value="CAE7732353.1"/>
    <property type="molecule type" value="Genomic_DNA"/>
</dbReference>
<dbReference type="Gene3D" id="3.40.1440.10">
    <property type="entry name" value="GIY-YIG endonuclease"/>
    <property type="match status" value="1"/>
</dbReference>
<feature type="domain" description="GIY-YIG" evidence="10">
    <location>
        <begin position="617"/>
        <end position="700"/>
    </location>
</feature>
<dbReference type="GO" id="GO:0005524">
    <property type="term" value="F:ATP binding"/>
    <property type="evidence" value="ECO:0007669"/>
    <property type="project" value="UniProtKB-UniRule"/>
</dbReference>
<accession>A0A812XGQ9</accession>
<gene>
    <name evidence="11" type="primary">KIN14E</name>
    <name evidence="11" type="ORF">SPIL2461_LOCUS21032</name>
</gene>
<dbReference type="GO" id="GO:0008017">
    <property type="term" value="F:microtubule binding"/>
    <property type="evidence" value="ECO:0007669"/>
    <property type="project" value="InterPro"/>
</dbReference>
<keyword evidence="3 8" id="KW-1133">Transmembrane helix</keyword>
<comment type="subcellular location">
    <subcellularLocation>
        <location evidence="1">Membrane</location>
        <topology evidence="1">Multi-pass membrane protein</topology>
    </subcellularLocation>
</comment>
<sequence length="1471" mass="159323">MGKQKASKRRGCALSALIAGTLLRKRATPAAMSFVQSGDRLSARSHCLPRPGSVAPSRGRMTMRANGGTFSPLLLASAAGLTTGTIVVMLNDFVHLLQDFLMELPGLSLLAPIISASFVSLLLLARGAKGLSGSSDLASLKASGGKPPEDSTEAPLRALAAGLTLAGGNSLGPEGPSVEIGANVAARLSAYQERDEVDVETSLRQNLLAAGCASGIAAGFNAPVAGLFFALESIQSNCGPESARAKGPPMQLLAAVLAATVSQLGLGSSPAVDLEFFGWVPSRSLWEMPVFIFLGFLCGLAAFALRATRQAAKQTFTCLEDFGAPRFTFPVLAAAVVVVVSVYGNVGEVLYKGFDNVNLILKEVDGSRQPPDAFAGDYLTHLLVLIVAKIFLTSVCQSSGQVGGLFAPALFIGACLGGLLGRSLRDFLWPLALWLPEFFKSDGPFVFSVPATYAVVGMAACLGSVCNVPLTAVVLLLELAGGKDYGVVLPTVAAVGVAVYVEDALSRAPKLMRDPPVRSPEEPRTVASPGGEPLRLLCTRTATEPRQGAVSAVMPSLPLQDARKELLRLGPGARLAVLEDLPPLDVACGSQTGDGHEGVKVIEISDEETNDGAARSEGYCCYVLRSDTSVRARTYTGITTDLGRRLRQHNGELRGGARATRRGGPWRVLCVVRGFPSKEDAARFEWRAKRERAVSSRKLIPLKGGLHRRCQNLCHVLREERWTKSSRPAKELPLEVTWFGGAPWQHVAMPSYISTERLEGDFRASPPKVPQAPKRRNANAKATAKEVYDPTMADRSMLPPANSRMQQMMDLGFDDANHPEMEEKCSQLAEQLEAIQDQLQEVQAELKRAKGDEAKMALKLQSFQQVNRSQNALVKGELQKTRRKLAHMQSVAQRLKDQAAWFQSKSPNLSLPGELQRMPTEEEAAEEHAELTQLHERWEKDVAQLAADLEGRPRPGNGAEAQDAQTRIEQLEQLAKKQAKQLDQQGKELEYFKGGAQASPSSSETLSTSGSFEEVASLRKDLEAAEEKTKEQVKKLKQLATAYKKLDSEKGELEARLRSAGGRALPPHVVAKVQAAIAAGKKQVSDMRATVALEIQQQLPQVLEEVMRTKAGELQKLLDAGAQEWKEKYTIECDRRRKLHNLVQELKGNIRVYCRVRPMTEAEAAHGCCISFPGPDEIQISNADMGTKKSFQFNEIYRQNASQEDLFTGIRDLVVSMLDGYNVCMFAYGQTGSGKTHSMQGTKQNPGVYTRTFNELFKVARERAGWKIELKGACVEIYNEEIRDLLLGPNDKKQKLQVRQGKDGNYVPGLTMQQVNTAEEVEMLLSTAQTNRTVAATDMNLHSSRSHLAVQILGTMTNPDGKQFSSAITLVDLAGSERLAKSGVSGDRAKEAIAINKSLSSLGDVIAARAQKQGHTPYRNSVLTHFLQDSLGGDSKTLMLLQLNPCGSHVEESMCSLNFGARVNAVEMKKS</sequence>
<dbReference type="SMART" id="SM00129">
    <property type="entry name" value="KISc"/>
    <property type="match status" value="1"/>
</dbReference>
<dbReference type="Gene3D" id="1.10.3080.10">
    <property type="entry name" value="Clc chloride channel"/>
    <property type="match status" value="1"/>
</dbReference>
<dbReference type="GO" id="GO:0015108">
    <property type="term" value="F:chloride transmembrane transporter activity"/>
    <property type="evidence" value="ECO:0007669"/>
    <property type="project" value="InterPro"/>
</dbReference>
<feature type="region of interest" description="Disordered" evidence="7">
    <location>
        <begin position="763"/>
        <end position="785"/>
    </location>
</feature>
<feature type="transmembrane region" description="Helical" evidence="8">
    <location>
        <begin position="378"/>
        <end position="395"/>
    </location>
</feature>
<dbReference type="InterPro" id="IPR027417">
    <property type="entry name" value="P-loop_NTPase"/>
</dbReference>
<evidence type="ECO:0000313" key="11">
    <source>
        <dbReference type="EMBL" id="CAE7732353.1"/>
    </source>
</evidence>
<dbReference type="GO" id="GO:0007018">
    <property type="term" value="P:microtubule-based movement"/>
    <property type="evidence" value="ECO:0007669"/>
    <property type="project" value="InterPro"/>
</dbReference>
<evidence type="ECO:0000256" key="1">
    <source>
        <dbReference type="ARBA" id="ARBA00004141"/>
    </source>
</evidence>
<feature type="transmembrane region" description="Helical" evidence="8">
    <location>
        <begin position="484"/>
        <end position="501"/>
    </location>
</feature>
<dbReference type="GO" id="GO:0003777">
    <property type="term" value="F:microtubule motor activity"/>
    <property type="evidence" value="ECO:0007669"/>
    <property type="project" value="InterPro"/>
</dbReference>
<dbReference type="SUPFAM" id="SSF52540">
    <property type="entry name" value="P-loop containing nucleoside triphosphate hydrolases"/>
    <property type="match status" value="1"/>
</dbReference>
<feature type="transmembrane region" description="Helical" evidence="8">
    <location>
        <begin position="106"/>
        <end position="125"/>
    </location>
</feature>
<evidence type="ECO:0000256" key="4">
    <source>
        <dbReference type="ARBA" id="ARBA00023136"/>
    </source>
</evidence>
<feature type="transmembrane region" description="Helical" evidence="8">
    <location>
        <begin position="327"/>
        <end position="346"/>
    </location>
</feature>
<comment type="similarity">
    <text evidence="5">Belongs to the TRAFAC class myosin-kinesin ATPase superfamily. Kinesin family.</text>
</comment>
<feature type="transmembrane region" description="Helical" evidence="8">
    <location>
        <begin position="402"/>
        <end position="424"/>
    </location>
</feature>
<evidence type="ECO:0000313" key="12">
    <source>
        <dbReference type="Proteomes" id="UP000649617"/>
    </source>
</evidence>
<feature type="transmembrane region" description="Helical" evidence="8">
    <location>
        <begin position="207"/>
        <end position="231"/>
    </location>
</feature>
<feature type="transmembrane region" description="Helical" evidence="8">
    <location>
        <begin position="284"/>
        <end position="306"/>
    </location>
</feature>
<evidence type="ECO:0000256" key="5">
    <source>
        <dbReference type="PROSITE-ProRule" id="PRU00283"/>
    </source>
</evidence>
<dbReference type="InterPro" id="IPR027640">
    <property type="entry name" value="Kinesin-like_fam"/>
</dbReference>
<dbReference type="InterPro" id="IPR014743">
    <property type="entry name" value="Cl-channel_core"/>
</dbReference>
<evidence type="ECO:0000256" key="7">
    <source>
        <dbReference type="SAM" id="MobiDB-lite"/>
    </source>
</evidence>
<keyword evidence="5" id="KW-0067">ATP-binding</keyword>
<dbReference type="OrthoDB" id="4564at2759"/>
<keyword evidence="5" id="KW-0505">Motor protein</keyword>